<dbReference type="AlphaFoldDB" id="A0A4D9DFU6"/>
<evidence type="ECO:0000313" key="3">
    <source>
        <dbReference type="EMBL" id="TFJ87579.1"/>
    </source>
</evidence>
<comment type="caution">
    <text evidence="3">The sequence shown here is derived from an EMBL/GenBank/DDBJ whole genome shotgun (WGS) entry which is preliminary data.</text>
</comment>
<feature type="compositionally biased region" description="Gly residues" evidence="1">
    <location>
        <begin position="317"/>
        <end position="328"/>
    </location>
</feature>
<evidence type="ECO:0000256" key="2">
    <source>
        <dbReference type="SAM" id="Phobius"/>
    </source>
</evidence>
<feature type="transmembrane region" description="Helical" evidence="2">
    <location>
        <begin position="148"/>
        <end position="165"/>
    </location>
</feature>
<organism evidence="3 4">
    <name type="scientific">Nannochloropsis salina CCMP1776</name>
    <dbReference type="NCBI Taxonomy" id="1027361"/>
    <lineage>
        <taxon>Eukaryota</taxon>
        <taxon>Sar</taxon>
        <taxon>Stramenopiles</taxon>
        <taxon>Ochrophyta</taxon>
        <taxon>Eustigmatophyceae</taxon>
        <taxon>Eustigmatales</taxon>
        <taxon>Monodopsidaceae</taxon>
        <taxon>Microchloropsis</taxon>
        <taxon>Microchloropsis salina</taxon>
    </lineage>
</organism>
<feature type="transmembrane region" description="Helical" evidence="2">
    <location>
        <begin position="172"/>
        <end position="197"/>
    </location>
</feature>
<reference evidence="3 4" key="1">
    <citation type="submission" date="2019-01" db="EMBL/GenBank/DDBJ databases">
        <title>Nuclear Genome Assembly of the Microalgal Biofuel strain Nannochloropsis salina CCMP1776.</title>
        <authorList>
            <person name="Hovde B."/>
        </authorList>
    </citation>
    <scope>NUCLEOTIDE SEQUENCE [LARGE SCALE GENOMIC DNA]</scope>
    <source>
        <strain evidence="3 4">CCMP1776</strain>
    </source>
</reference>
<keyword evidence="4" id="KW-1185">Reference proteome</keyword>
<dbReference type="Proteomes" id="UP000355283">
    <property type="component" value="Unassembled WGS sequence"/>
</dbReference>
<keyword evidence="2" id="KW-0812">Transmembrane</keyword>
<sequence length="542" mass="59744">MHRDALEASSLLPETFFTTNLHRNAWVHDLGFLPTTMRHQDPRGRWAADGGASTSYSLGPSAAPLPSSTQAEVLFDGRDKEDVDCHHHSLEERARRTVFTCAWCALCLAGSNVLGSKVLSLGGTALFWPGPPIVAMFLVLSPLFMQRWLASTAFAVYLVMILLDFGKLNECLFLNVLFMVTDATEVFVVMTCLRAVLGIAPVSIIRTGVGINAILLFPLVLAPLKAGLNALLIYMCYGALNLPLSETLVIWLIGDLFTDFFVVYSVLVVRYYLQLYLIKVKEMKMREREGRKEPEDAGRAETANAIGMGGSLRVPHGGPGESSVGGAGRTTPAVTNGESIYHFTQTRYENGGWGQEEGDEEESEKEWGSDDSEYEGEEEEEEEEEEDEEDEEDEEEEEEEEEDEEDDEEWKFENGGREIEPGECRNEEDAGRSDFPGKWSPYAPGSGVSHHRANGVRPGMVAKTEALGPGIPSNAAAVQQAGHPVKAWLHSPRMLWDVAAFVFFLSVSILTSFATILNHTRASPASPSSTWAVGFFFRSRGT</sequence>
<feature type="region of interest" description="Disordered" evidence="1">
    <location>
        <begin position="308"/>
        <end position="454"/>
    </location>
</feature>
<keyword evidence="2" id="KW-0472">Membrane</keyword>
<feature type="compositionally biased region" description="Polar residues" evidence="1">
    <location>
        <begin position="332"/>
        <end position="348"/>
    </location>
</feature>
<feature type="transmembrane region" description="Helical" evidence="2">
    <location>
        <begin position="495"/>
        <end position="517"/>
    </location>
</feature>
<protein>
    <submittedName>
        <fullName evidence="3">Uncharacterized protein</fullName>
    </submittedName>
</protein>
<evidence type="ECO:0000313" key="4">
    <source>
        <dbReference type="Proteomes" id="UP000355283"/>
    </source>
</evidence>
<evidence type="ECO:0000256" key="1">
    <source>
        <dbReference type="SAM" id="MobiDB-lite"/>
    </source>
</evidence>
<feature type="compositionally biased region" description="Basic and acidic residues" evidence="1">
    <location>
        <begin position="411"/>
        <end position="432"/>
    </location>
</feature>
<keyword evidence="2" id="KW-1133">Transmembrane helix</keyword>
<accession>A0A4D9DFU6</accession>
<name>A0A4D9DFU6_9STRA</name>
<proteinExistence type="predicted"/>
<dbReference type="EMBL" id="SDOX01000005">
    <property type="protein sequence ID" value="TFJ87579.1"/>
    <property type="molecule type" value="Genomic_DNA"/>
</dbReference>
<feature type="compositionally biased region" description="Acidic residues" evidence="1">
    <location>
        <begin position="356"/>
        <end position="410"/>
    </location>
</feature>
<gene>
    <name evidence="3" type="ORF">NSK_000930</name>
</gene>